<reference evidence="1 2" key="1">
    <citation type="journal article" date="2016" name="Nat. Commun.">
        <title>Thousands of microbial genomes shed light on interconnected biogeochemical processes in an aquifer system.</title>
        <authorList>
            <person name="Anantharaman K."/>
            <person name="Brown C.T."/>
            <person name="Hug L.A."/>
            <person name="Sharon I."/>
            <person name="Castelle C.J."/>
            <person name="Probst A.J."/>
            <person name="Thomas B.C."/>
            <person name="Singh A."/>
            <person name="Wilkins M.J."/>
            <person name="Karaoz U."/>
            <person name="Brodie E.L."/>
            <person name="Williams K.H."/>
            <person name="Hubbard S.S."/>
            <person name="Banfield J.F."/>
        </authorList>
    </citation>
    <scope>NUCLEOTIDE SEQUENCE [LARGE SCALE GENOMIC DNA]</scope>
</reference>
<comment type="caution">
    <text evidence="1">The sequence shown here is derived from an EMBL/GenBank/DDBJ whole genome shotgun (WGS) entry which is preliminary data.</text>
</comment>
<name>A0A1F7RV01_9BACT</name>
<dbReference type="AlphaFoldDB" id="A0A1F7RV01"/>
<accession>A0A1F7RV01</accession>
<protein>
    <submittedName>
        <fullName evidence="1">Uncharacterized protein</fullName>
    </submittedName>
</protein>
<evidence type="ECO:0000313" key="1">
    <source>
        <dbReference type="EMBL" id="OGL45353.1"/>
    </source>
</evidence>
<evidence type="ECO:0000313" key="2">
    <source>
        <dbReference type="Proteomes" id="UP000179266"/>
    </source>
</evidence>
<gene>
    <name evidence="1" type="ORF">A2161_12970</name>
</gene>
<proteinExistence type="predicted"/>
<organism evidence="1 2">
    <name type="scientific">Candidatus Schekmanbacteria bacterium RBG_13_48_7</name>
    <dbReference type="NCBI Taxonomy" id="1817878"/>
    <lineage>
        <taxon>Bacteria</taxon>
        <taxon>Candidatus Schekmaniibacteriota</taxon>
    </lineage>
</organism>
<dbReference type="EMBL" id="MGDD01000181">
    <property type="protein sequence ID" value="OGL45353.1"/>
    <property type="molecule type" value="Genomic_DNA"/>
</dbReference>
<sequence length="156" mass="17248">MRIREQGTFLGIVIIFILSSFRLASAAGGGIFGSTSSWDDHDKLLHFTTGMLIGILYDDIERSIMKREELWHPNINALVFGSAFFLLYELGGNRDVNDFIGGVSGLRAGLLLNHLLKRSADRIQAQIEVKNNTYSIMFSIDGGRRGFSSGGYVSVK</sequence>
<dbReference type="Proteomes" id="UP000179266">
    <property type="component" value="Unassembled WGS sequence"/>
</dbReference>